<comment type="caution">
    <text evidence="3">The sequence shown here is derived from an EMBL/GenBank/DDBJ whole genome shotgun (WGS) entry which is preliminary data.</text>
</comment>
<organism evidence="3 4">
    <name type="scientific">Lacticaseibacillus paracasei</name>
    <name type="common">Lactobacillus paracasei</name>
    <dbReference type="NCBI Taxonomy" id="1597"/>
    <lineage>
        <taxon>Bacteria</taxon>
        <taxon>Bacillati</taxon>
        <taxon>Bacillota</taxon>
        <taxon>Bacilli</taxon>
        <taxon>Lactobacillales</taxon>
        <taxon>Lactobacillaceae</taxon>
        <taxon>Lacticaseibacillus</taxon>
    </lineage>
</organism>
<sequence length="121" mass="12876">MNKNKQRVWAVGSMSVVAVAISAMAAVPRPARADEKPIAKGPPAPSVVSQTTISPVTATGDSNRLSISSQPKMQASDQQTSTVSVQAVNPVVIARLLPSPLQRIKLKTQQLVHWVDKLLDS</sequence>
<accession>A0ABD5D0W2</accession>
<feature type="compositionally biased region" description="Polar residues" evidence="1">
    <location>
        <begin position="47"/>
        <end position="81"/>
    </location>
</feature>
<proteinExistence type="predicted"/>
<reference evidence="4" key="1">
    <citation type="submission" date="2023-07" db="EMBL/GenBank/DDBJ databases">
        <title>Lacticaseibacillus paracasei KCKM 0992.</title>
        <authorList>
            <person name="Kim T.W."/>
        </authorList>
    </citation>
    <scope>NUCLEOTIDE SEQUENCE [LARGE SCALE GENOMIC DNA]</scope>
    <source>
        <strain evidence="4">KCKM 0992</strain>
    </source>
</reference>
<dbReference type="Proteomes" id="UP001268544">
    <property type="component" value="Unassembled WGS sequence"/>
</dbReference>
<feature type="signal peptide" evidence="2">
    <location>
        <begin position="1"/>
        <end position="25"/>
    </location>
</feature>
<keyword evidence="2" id="KW-0732">Signal</keyword>
<evidence type="ECO:0000313" key="3">
    <source>
        <dbReference type="EMBL" id="MDR7625728.1"/>
    </source>
</evidence>
<feature type="region of interest" description="Disordered" evidence="1">
    <location>
        <begin position="28"/>
        <end position="81"/>
    </location>
</feature>
<protein>
    <submittedName>
        <fullName evidence="3">Uncharacterized protein</fullName>
    </submittedName>
</protein>
<dbReference type="AlphaFoldDB" id="A0ABD5D0W2"/>
<name>A0ABD5D0W2_LACPA</name>
<dbReference type="RefSeq" id="WP_194959067.1">
    <property type="nucleotide sequence ID" value="NZ_CP133786.1"/>
</dbReference>
<feature type="chain" id="PRO_5044864680" evidence="2">
    <location>
        <begin position="26"/>
        <end position="121"/>
    </location>
</feature>
<evidence type="ECO:0000256" key="2">
    <source>
        <dbReference type="SAM" id="SignalP"/>
    </source>
</evidence>
<gene>
    <name evidence="3" type="ORF">RF672_14290</name>
</gene>
<dbReference type="EMBL" id="JAVKVH010000001">
    <property type="protein sequence ID" value="MDR7625728.1"/>
    <property type="molecule type" value="Genomic_DNA"/>
</dbReference>
<evidence type="ECO:0000313" key="4">
    <source>
        <dbReference type="Proteomes" id="UP001268544"/>
    </source>
</evidence>
<evidence type="ECO:0000256" key="1">
    <source>
        <dbReference type="SAM" id="MobiDB-lite"/>
    </source>
</evidence>